<comment type="caution">
    <text evidence="2">The sequence shown here is derived from an EMBL/GenBank/DDBJ whole genome shotgun (WGS) entry which is preliminary data.</text>
</comment>
<dbReference type="Proteomes" id="UP000070089">
    <property type="component" value="Unassembled WGS sequence"/>
</dbReference>
<protein>
    <submittedName>
        <fullName evidence="2">Uncharacterized protein</fullName>
    </submittedName>
</protein>
<dbReference type="AlphaFoldDB" id="A0A132NWT7"/>
<dbReference type="VEuPathDB" id="GiardiaDB:QR46_1421"/>
<feature type="compositionally biased region" description="Basic residues" evidence="1">
    <location>
        <begin position="1"/>
        <end position="10"/>
    </location>
</feature>
<name>A0A132NWT7_GIAIN</name>
<evidence type="ECO:0000313" key="3">
    <source>
        <dbReference type="Proteomes" id="UP000070089"/>
    </source>
</evidence>
<dbReference type="EMBL" id="JXTI01000029">
    <property type="protein sequence ID" value="KWX14536.1"/>
    <property type="molecule type" value="Genomic_DNA"/>
</dbReference>
<accession>A0A132NWT7</accession>
<sequence>MDDHLKRNKTAHVPNQPAPPPDVLRDELLSISLGDPPLGIQCQAASDLLFFMPMESIGTSTSLIPTASAAIEASPRKRRADAGRATITVSAKKQLVELWTQYRDQRPFDWYAEKCNIKSSSVRSLLWRLRKGDDITQAKARGRRPMINDEAGKIIMETLQKPGGTIMEASQALAAMQKPISVPTISRALRRRDVPAFNVRIPLKLSRVRQSNLMGAGSLSRQERVSFFRSLSHTLRDTVDLLSSKDILISDDYSRLLIYINTSEWHFGPYRQYGVSLRPRHSFSRKSVTKLTALTAIAGFPPTYTKQDPATVAITGLNRGPPAIEVEKSMIFNQFLIGKPGPVAIDQWIAAMLAHFAEWPDVVFVIFDDVPLTVTADLTLQQRGYVVTGHRALADMSPLEYLTPQMTAAVHALDAQQQSSDTDNLLKEMSEAIHNIDPNTVRDAIVWSCNSIWEVYLRA</sequence>
<proteinExistence type="predicted"/>
<evidence type="ECO:0000313" key="2">
    <source>
        <dbReference type="EMBL" id="KWX14536.1"/>
    </source>
</evidence>
<dbReference type="OrthoDB" id="10251791at2759"/>
<evidence type="ECO:0000256" key="1">
    <source>
        <dbReference type="SAM" id="MobiDB-lite"/>
    </source>
</evidence>
<organism evidence="2 3">
    <name type="scientific">Giardia duodenalis assemblage B</name>
    <dbReference type="NCBI Taxonomy" id="1394984"/>
    <lineage>
        <taxon>Eukaryota</taxon>
        <taxon>Metamonada</taxon>
        <taxon>Diplomonadida</taxon>
        <taxon>Hexamitidae</taxon>
        <taxon>Giardiinae</taxon>
        <taxon>Giardia</taxon>
    </lineage>
</organism>
<feature type="region of interest" description="Disordered" evidence="1">
    <location>
        <begin position="1"/>
        <end position="22"/>
    </location>
</feature>
<gene>
    <name evidence="2" type="ORF">QR46_1421</name>
</gene>
<reference evidence="2 3" key="1">
    <citation type="journal article" date="2015" name="Mol. Biochem. Parasitol.">
        <title>Identification of polymorphic genes for use in assemblage B genotyping assays through comparative genomics of multiple assemblage B Giardia duodenalis isolates.</title>
        <authorList>
            <person name="Wielinga C."/>
            <person name="Thompson R.C."/>
            <person name="Monis P."/>
            <person name="Ryan U."/>
        </authorList>
    </citation>
    <scope>NUCLEOTIDE SEQUENCE [LARGE SCALE GENOMIC DNA]</scope>
    <source>
        <strain evidence="2 3">BAH15c1</strain>
    </source>
</reference>